<dbReference type="GO" id="GO:0000166">
    <property type="term" value="F:nucleotide binding"/>
    <property type="evidence" value="ECO:0007669"/>
    <property type="project" value="UniProtKB-KW"/>
</dbReference>
<evidence type="ECO:0000256" key="3">
    <source>
        <dbReference type="ARBA" id="ARBA00022722"/>
    </source>
</evidence>
<evidence type="ECO:0000256" key="5">
    <source>
        <dbReference type="ARBA" id="ARBA00022801"/>
    </source>
</evidence>
<protein>
    <submittedName>
        <fullName evidence="6">DUF86 domain-containing protein</fullName>
    </submittedName>
</protein>
<dbReference type="Proteomes" id="UP000885738">
    <property type="component" value="Unassembled WGS sequence"/>
</dbReference>
<evidence type="ECO:0000313" key="6">
    <source>
        <dbReference type="EMBL" id="HEC67882.1"/>
    </source>
</evidence>
<dbReference type="GO" id="GO:0016787">
    <property type="term" value="F:hydrolase activity"/>
    <property type="evidence" value="ECO:0007669"/>
    <property type="project" value="UniProtKB-KW"/>
</dbReference>
<keyword evidence="3" id="KW-0540">Nuclease</keyword>
<name>A0A7C1VNK6_DESA2</name>
<keyword evidence="4" id="KW-0547">Nucleotide-binding</keyword>
<proteinExistence type="predicted"/>
<dbReference type="InterPro" id="IPR008201">
    <property type="entry name" value="HepT-like"/>
</dbReference>
<dbReference type="GO" id="GO:0004540">
    <property type="term" value="F:RNA nuclease activity"/>
    <property type="evidence" value="ECO:0007669"/>
    <property type="project" value="InterPro"/>
</dbReference>
<dbReference type="AlphaFoldDB" id="A0A7C1VNK6"/>
<evidence type="ECO:0000256" key="2">
    <source>
        <dbReference type="ARBA" id="ARBA00022649"/>
    </source>
</evidence>
<sequence length="90" mass="10494">MKREIGDYIQDIIDAMDKTMEFIGNLSYDEFIKDDKTIFAVTRALEVIGEAVKNVPEEVRGKYPQVLWKDMAGMRDKLIHEYHGVRLDMV</sequence>
<comment type="caution">
    <text evidence="6">The sequence shown here is derived from an EMBL/GenBank/DDBJ whole genome shotgun (WGS) entry which is preliminary data.</text>
</comment>
<evidence type="ECO:0000256" key="4">
    <source>
        <dbReference type="ARBA" id="ARBA00022741"/>
    </source>
</evidence>
<gene>
    <name evidence="6" type="ORF">ENI35_03600</name>
</gene>
<dbReference type="PANTHER" id="PTHR34139:SF1">
    <property type="entry name" value="RNASE MJ1380-RELATED"/>
    <property type="match status" value="1"/>
</dbReference>
<reference evidence="6" key="1">
    <citation type="journal article" date="2020" name="mSystems">
        <title>Genome- and Community-Level Interaction Insights into Carbon Utilization and Element Cycling Functions of Hydrothermarchaeota in Hydrothermal Sediment.</title>
        <authorList>
            <person name="Zhou Z."/>
            <person name="Liu Y."/>
            <person name="Xu W."/>
            <person name="Pan J."/>
            <person name="Luo Z.H."/>
            <person name="Li M."/>
        </authorList>
    </citation>
    <scope>NUCLEOTIDE SEQUENCE [LARGE SCALE GENOMIC DNA]</scope>
    <source>
        <strain evidence="6">HyVt-389</strain>
    </source>
</reference>
<keyword evidence="2" id="KW-1277">Toxin-antitoxin system</keyword>
<dbReference type="Pfam" id="PF01934">
    <property type="entry name" value="HepT-like"/>
    <property type="match status" value="1"/>
</dbReference>
<dbReference type="EMBL" id="DRIH01000119">
    <property type="protein sequence ID" value="HEC67882.1"/>
    <property type="molecule type" value="Genomic_DNA"/>
</dbReference>
<evidence type="ECO:0000256" key="1">
    <source>
        <dbReference type="ARBA" id="ARBA00022553"/>
    </source>
</evidence>
<dbReference type="GO" id="GO:0110001">
    <property type="term" value="C:toxin-antitoxin complex"/>
    <property type="evidence" value="ECO:0007669"/>
    <property type="project" value="InterPro"/>
</dbReference>
<accession>A0A7C1VNK6</accession>
<dbReference type="InterPro" id="IPR051813">
    <property type="entry name" value="HepT_RNase_toxin"/>
</dbReference>
<dbReference type="PANTHER" id="PTHR34139">
    <property type="entry name" value="UPF0331 PROTEIN MJ0127"/>
    <property type="match status" value="1"/>
</dbReference>
<keyword evidence="5" id="KW-0378">Hydrolase</keyword>
<organism evidence="6">
    <name type="scientific">Desulfofervidus auxilii</name>
    <dbReference type="NCBI Taxonomy" id="1621989"/>
    <lineage>
        <taxon>Bacteria</taxon>
        <taxon>Pseudomonadati</taxon>
        <taxon>Thermodesulfobacteriota</taxon>
        <taxon>Candidatus Desulfofervidia</taxon>
        <taxon>Candidatus Desulfofervidales</taxon>
        <taxon>Candidatus Desulfofervidaceae</taxon>
        <taxon>Candidatus Desulfofervidus</taxon>
    </lineage>
</organism>
<keyword evidence="1" id="KW-0597">Phosphoprotein</keyword>